<feature type="region of interest" description="Disordered" evidence="1">
    <location>
        <begin position="107"/>
        <end position="132"/>
    </location>
</feature>
<dbReference type="EMBL" id="AC135918">
    <property type="protein sequence ID" value="AAV44149.1"/>
    <property type="molecule type" value="Genomic_DNA"/>
</dbReference>
<gene>
    <name evidence="2" type="primary">OSJNBb0115F21.11</name>
</gene>
<reference evidence="3" key="1">
    <citation type="journal article" date="2005" name="Nature">
        <title>The map-based sequence of the rice genome.</title>
        <authorList>
            <consortium name="International rice genome sequencing project (IRGSP)"/>
            <person name="Matsumoto T."/>
            <person name="Wu J."/>
            <person name="Kanamori H."/>
            <person name="Katayose Y."/>
            <person name="Fujisawa M."/>
            <person name="Namiki N."/>
            <person name="Mizuno H."/>
            <person name="Yamamoto K."/>
            <person name="Antonio B.A."/>
            <person name="Baba T."/>
            <person name="Sakata K."/>
            <person name="Nagamura Y."/>
            <person name="Aoki H."/>
            <person name="Arikawa K."/>
            <person name="Arita K."/>
            <person name="Bito T."/>
            <person name="Chiden Y."/>
            <person name="Fujitsuka N."/>
            <person name="Fukunaka R."/>
            <person name="Hamada M."/>
            <person name="Harada C."/>
            <person name="Hayashi A."/>
            <person name="Hijishita S."/>
            <person name="Honda M."/>
            <person name="Hosokawa S."/>
            <person name="Ichikawa Y."/>
            <person name="Idonuma A."/>
            <person name="Iijima M."/>
            <person name="Ikeda M."/>
            <person name="Ikeno M."/>
            <person name="Ito K."/>
            <person name="Ito S."/>
            <person name="Ito T."/>
            <person name="Ito Y."/>
            <person name="Ito Y."/>
            <person name="Iwabuchi A."/>
            <person name="Kamiya K."/>
            <person name="Karasawa W."/>
            <person name="Kurita K."/>
            <person name="Katagiri S."/>
            <person name="Kikuta A."/>
            <person name="Kobayashi H."/>
            <person name="Kobayashi N."/>
            <person name="Machita K."/>
            <person name="Maehara T."/>
            <person name="Masukawa M."/>
            <person name="Mizubayashi T."/>
            <person name="Mukai Y."/>
            <person name="Nagasaki H."/>
            <person name="Nagata Y."/>
            <person name="Naito S."/>
            <person name="Nakashima M."/>
            <person name="Nakama Y."/>
            <person name="Nakamichi Y."/>
            <person name="Nakamura M."/>
            <person name="Meguro A."/>
            <person name="Negishi M."/>
            <person name="Ohta I."/>
            <person name="Ohta T."/>
            <person name="Okamoto M."/>
            <person name="Ono N."/>
            <person name="Saji S."/>
            <person name="Sakaguchi M."/>
            <person name="Sakai K."/>
            <person name="Shibata M."/>
            <person name="Shimokawa T."/>
            <person name="Song J."/>
            <person name="Takazaki Y."/>
            <person name="Terasawa K."/>
            <person name="Tsugane M."/>
            <person name="Tsuji K."/>
            <person name="Ueda S."/>
            <person name="Waki K."/>
            <person name="Yamagata H."/>
            <person name="Yamamoto M."/>
            <person name="Yamamoto S."/>
            <person name="Yamane H."/>
            <person name="Yoshiki S."/>
            <person name="Yoshihara R."/>
            <person name="Yukawa K."/>
            <person name="Zhong H."/>
            <person name="Yano M."/>
            <person name="Yuan Q."/>
            <person name="Ouyang S."/>
            <person name="Liu J."/>
            <person name="Jones K.M."/>
            <person name="Gansberger K."/>
            <person name="Moffat K."/>
            <person name="Hill J."/>
            <person name="Bera J."/>
            <person name="Fadrosh D."/>
            <person name="Jin S."/>
            <person name="Johri S."/>
            <person name="Kim M."/>
            <person name="Overton L."/>
            <person name="Reardon M."/>
            <person name="Tsitrin T."/>
            <person name="Vuong H."/>
            <person name="Weaver B."/>
            <person name="Ciecko A."/>
            <person name="Tallon L."/>
            <person name="Jackson J."/>
            <person name="Pai G."/>
            <person name="Aken S.V."/>
            <person name="Utterback T."/>
            <person name="Reidmuller S."/>
            <person name="Feldblyum T."/>
            <person name="Hsiao J."/>
            <person name="Zismann V."/>
            <person name="Iobst S."/>
            <person name="de Vazeille A.R."/>
            <person name="Buell C.R."/>
            <person name="Ying K."/>
            <person name="Li Y."/>
            <person name="Lu T."/>
            <person name="Huang Y."/>
            <person name="Zhao Q."/>
            <person name="Feng Q."/>
            <person name="Zhang L."/>
            <person name="Zhu J."/>
            <person name="Weng Q."/>
            <person name="Mu J."/>
            <person name="Lu Y."/>
            <person name="Fan D."/>
            <person name="Liu Y."/>
            <person name="Guan J."/>
            <person name="Zhang Y."/>
            <person name="Yu S."/>
            <person name="Liu X."/>
            <person name="Zhang Y."/>
            <person name="Hong G."/>
            <person name="Han B."/>
            <person name="Choisne N."/>
            <person name="Demange N."/>
            <person name="Orjeda G."/>
            <person name="Samain S."/>
            <person name="Cattolico L."/>
            <person name="Pelletier E."/>
            <person name="Couloux A."/>
            <person name="Segurens B."/>
            <person name="Wincker P."/>
            <person name="D'Hont A."/>
            <person name="Scarpelli C."/>
            <person name="Weissenbach J."/>
            <person name="Salanoubat M."/>
            <person name="Quetier F."/>
            <person name="Yu Y."/>
            <person name="Kim H.R."/>
            <person name="Rambo T."/>
            <person name="Currie J."/>
            <person name="Collura K."/>
            <person name="Luo M."/>
            <person name="Yang T."/>
            <person name="Ammiraju J.S.S."/>
            <person name="Engler F."/>
            <person name="Soderlund C."/>
            <person name="Wing R.A."/>
            <person name="Palmer L.E."/>
            <person name="de la Bastide M."/>
            <person name="Spiegel L."/>
            <person name="Nascimento L."/>
            <person name="Zutavern T."/>
            <person name="O'Shaughnessy A."/>
            <person name="Dike S."/>
            <person name="Dedhia N."/>
            <person name="Preston R."/>
            <person name="Balija V."/>
            <person name="McCombie W.R."/>
            <person name="Chow T."/>
            <person name="Chen H."/>
            <person name="Chung M."/>
            <person name="Chen C."/>
            <person name="Shaw J."/>
            <person name="Wu H."/>
            <person name="Hsiao K."/>
            <person name="Chao Y."/>
            <person name="Chu M."/>
            <person name="Cheng C."/>
            <person name="Hour A."/>
            <person name="Lee P."/>
            <person name="Lin S."/>
            <person name="Lin Y."/>
            <person name="Liou J."/>
            <person name="Liu S."/>
            <person name="Hsing Y."/>
            <person name="Raghuvanshi S."/>
            <person name="Mohanty A."/>
            <person name="Bharti A.K."/>
            <person name="Gaur A."/>
            <person name="Gupta V."/>
            <person name="Kumar D."/>
            <person name="Ravi V."/>
            <person name="Vij S."/>
            <person name="Kapur A."/>
            <person name="Khurana P."/>
            <person name="Khurana P."/>
            <person name="Khurana J.P."/>
            <person name="Tyagi A.K."/>
            <person name="Gaikwad K."/>
            <person name="Singh A."/>
            <person name="Dalal V."/>
            <person name="Srivastava S."/>
            <person name="Dixit A."/>
            <person name="Pal A.K."/>
            <person name="Ghazi I.A."/>
            <person name="Yadav M."/>
            <person name="Pandit A."/>
            <person name="Bhargava A."/>
            <person name="Sureshbabu K."/>
            <person name="Batra K."/>
            <person name="Sharma T.R."/>
            <person name="Mohapatra T."/>
            <person name="Singh N.K."/>
            <person name="Messing J."/>
            <person name="Nelson A.B."/>
            <person name="Fuks G."/>
            <person name="Kavchok S."/>
            <person name="Keizer G."/>
            <person name="Linton E."/>
            <person name="Llaca V."/>
            <person name="Song R."/>
            <person name="Tanyolac B."/>
            <person name="Young S."/>
            <person name="Ho-Il K."/>
            <person name="Hahn J.H."/>
            <person name="Sangsakoo G."/>
            <person name="Vanavichit A."/>
            <person name="de Mattos Luiz.A.T."/>
            <person name="Zimmer P.D."/>
            <person name="Malone G."/>
            <person name="Dellagostin O."/>
            <person name="de Oliveira A.C."/>
            <person name="Bevan M."/>
            <person name="Bancroft I."/>
            <person name="Minx P."/>
            <person name="Cordum H."/>
            <person name="Wilson R."/>
            <person name="Cheng Z."/>
            <person name="Jin W."/>
            <person name="Jiang J."/>
            <person name="Leong S.A."/>
            <person name="Iwama H."/>
            <person name="Gojobori T."/>
            <person name="Itoh T."/>
            <person name="Niimura Y."/>
            <person name="Fujii Y."/>
            <person name="Habara T."/>
            <person name="Sakai H."/>
            <person name="Sato Y."/>
            <person name="Wilson G."/>
            <person name="Kumar K."/>
            <person name="McCouch S."/>
            <person name="Juretic N."/>
            <person name="Hoen D."/>
            <person name="Wright S."/>
            <person name="Bruskiewich R."/>
            <person name="Bureau T."/>
            <person name="Miyao A."/>
            <person name="Hirochika H."/>
            <person name="Nishikawa T."/>
            <person name="Kadowaki K."/>
            <person name="Sugiura M."/>
            <person name="Burr B."/>
            <person name="Sasaki T."/>
        </authorList>
    </citation>
    <scope>NUCLEOTIDE SEQUENCE [LARGE SCALE GENOMIC DNA]</scope>
    <source>
        <strain evidence="3">cv. Nipponbare</strain>
    </source>
</reference>
<sequence>MYTWPFSVAECALSALSLPPPPLPHTHQKKDSLSPQIPSTGDYGSDFGEDVWCSPRWQLRRGCTEQSTVVRVVSGGDLQDVDGVFLPNAVLLLGDGDGGQRRLARRRLQRRQSYSSREGSDEPTAVSTLGIGGGDQLMTELDVAWGRLRNRSLHGGSCSGGEDGAHGKEVMRQPPSRALSMTFSRSRPPSRPLSLPLPSSPRPVGIACLIPNLHRFSPSFLTSASHPRFSLGAWFHNGGPEELGAIDLDDGNAFLLVAGAGGKQGEHRRGTMAPPYLASLCKTRRRMWRAGAKWWLAATRDR</sequence>
<dbReference type="AlphaFoldDB" id="Q5W6I3"/>
<organism evidence="2 3">
    <name type="scientific">Oryza sativa subsp. japonica</name>
    <name type="common">Rice</name>
    <dbReference type="NCBI Taxonomy" id="39947"/>
    <lineage>
        <taxon>Eukaryota</taxon>
        <taxon>Viridiplantae</taxon>
        <taxon>Streptophyta</taxon>
        <taxon>Embryophyta</taxon>
        <taxon>Tracheophyta</taxon>
        <taxon>Spermatophyta</taxon>
        <taxon>Magnoliopsida</taxon>
        <taxon>Liliopsida</taxon>
        <taxon>Poales</taxon>
        <taxon>Poaceae</taxon>
        <taxon>BOP clade</taxon>
        <taxon>Oryzoideae</taxon>
        <taxon>Oryzeae</taxon>
        <taxon>Oryzinae</taxon>
        <taxon>Oryza</taxon>
        <taxon>Oryza sativa</taxon>
    </lineage>
</organism>
<name>Q5W6I3_ORYSJ</name>
<proteinExistence type="predicted"/>
<evidence type="ECO:0000313" key="3">
    <source>
        <dbReference type="Proteomes" id="UP000000763"/>
    </source>
</evidence>
<evidence type="ECO:0000256" key="1">
    <source>
        <dbReference type="SAM" id="MobiDB-lite"/>
    </source>
</evidence>
<protein>
    <submittedName>
        <fullName evidence="2">Uncharacterized protein</fullName>
    </submittedName>
</protein>
<reference evidence="3" key="2">
    <citation type="journal article" date="2008" name="Nucleic Acids Res.">
        <title>The rice annotation project database (RAP-DB): 2008 update.</title>
        <authorList>
            <consortium name="The rice annotation project (RAP)"/>
        </authorList>
    </citation>
    <scope>GENOME REANNOTATION</scope>
    <source>
        <strain evidence="3">cv. Nipponbare</strain>
    </source>
</reference>
<accession>Q5W6I3</accession>
<evidence type="ECO:0000313" key="2">
    <source>
        <dbReference type="EMBL" id="AAV44149.1"/>
    </source>
</evidence>
<dbReference type="Proteomes" id="UP000000763">
    <property type="component" value="Chromosome 5"/>
</dbReference>